<keyword evidence="5 7" id="KW-0067">ATP-binding</keyword>
<evidence type="ECO:0000259" key="6">
    <source>
        <dbReference type="PROSITE" id="PS50893"/>
    </source>
</evidence>
<keyword evidence="3" id="KW-0472">Membrane</keyword>
<dbReference type="InterPro" id="IPR003439">
    <property type="entry name" value="ABC_transporter-like_ATP-bd"/>
</dbReference>
<dbReference type="InterPro" id="IPR003593">
    <property type="entry name" value="AAA+_ATPase"/>
</dbReference>
<feature type="domain" description="ABC transporter" evidence="6">
    <location>
        <begin position="2"/>
        <end position="217"/>
    </location>
</feature>
<sequence length="232" mass="24846">MLHGADVPVLSDIEFSLAAGEVLGLVGASGCGKSTLLRILAGLDPDYDGQVQLDGRALHGPSRDIGVVFQEPRLFPWLTVAENIGFDLGQGHDAAWVAHLIDEVGLCGLGEALPKQLSGGQAQRVAIARALYTRPRVLLLDEPFSALDAFTRMRLQDLVLSLARAHGSSLVIVTHDVEEAILLSDRVLVLGAAPGRVVRRLEIPLQHPRSRGSAAVADLRGELLRTLERLQA</sequence>
<dbReference type="PROSITE" id="PS00211">
    <property type="entry name" value="ABC_TRANSPORTER_1"/>
    <property type="match status" value="1"/>
</dbReference>
<evidence type="ECO:0000256" key="4">
    <source>
        <dbReference type="ARBA" id="ARBA00022741"/>
    </source>
</evidence>
<organism evidence="7 8">
    <name type="scientific">Roseateles amylovorans</name>
    <dbReference type="NCBI Taxonomy" id="2978473"/>
    <lineage>
        <taxon>Bacteria</taxon>
        <taxon>Pseudomonadati</taxon>
        <taxon>Pseudomonadota</taxon>
        <taxon>Betaproteobacteria</taxon>
        <taxon>Burkholderiales</taxon>
        <taxon>Sphaerotilaceae</taxon>
        <taxon>Roseateles</taxon>
    </lineage>
</organism>
<keyword evidence="4" id="KW-0547">Nucleotide-binding</keyword>
<keyword evidence="3" id="KW-1003">Cell membrane</keyword>
<reference evidence="7" key="1">
    <citation type="submission" date="2022-10" db="EMBL/GenBank/DDBJ databases">
        <title>Characterization and whole genome sequencing of a new Roseateles species, isolated from fresh water.</title>
        <authorList>
            <person name="Guliayeva D.Y."/>
            <person name="Akhremchuk A.E."/>
            <person name="Sikolenko M.A."/>
            <person name="Valentovich L.N."/>
            <person name="Sidarenka A.V."/>
        </authorList>
    </citation>
    <scope>NUCLEOTIDE SEQUENCE</scope>
    <source>
        <strain evidence="7">BIM B-1768</strain>
    </source>
</reference>
<dbReference type="PANTHER" id="PTHR42788:SF19">
    <property type="entry name" value="ALIPHATIC SULFONATES IMPORT ATP-BINDING PROTEIN SSUB 2"/>
    <property type="match status" value="1"/>
</dbReference>
<protein>
    <submittedName>
        <fullName evidence="7">ABC transporter ATP-binding protein</fullName>
    </submittedName>
</protein>
<dbReference type="PROSITE" id="PS50893">
    <property type="entry name" value="ABC_TRANSPORTER_2"/>
    <property type="match status" value="1"/>
</dbReference>
<dbReference type="SUPFAM" id="SSF52540">
    <property type="entry name" value="P-loop containing nucleoside triphosphate hydrolases"/>
    <property type="match status" value="1"/>
</dbReference>
<dbReference type="EMBL" id="CP104562">
    <property type="protein sequence ID" value="UXH80916.1"/>
    <property type="molecule type" value="Genomic_DNA"/>
</dbReference>
<evidence type="ECO:0000256" key="5">
    <source>
        <dbReference type="ARBA" id="ARBA00022840"/>
    </source>
</evidence>
<dbReference type="Proteomes" id="UP001064933">
    <property type="component" value="Chromosome"/>
</dbReference>
<evidence type="ECO:0000313" key="8">
    <source>
        <dbReference type="Proteomes" id="UP001064933"/>
    </source>
</evidence>
<keyword evidence="2" id="KW-0813">Transport</keyword>
<gene>
    <name evidence="7" type="ORF">N4261_15985</name>
</gene>
<accession>A0ABY6B7I8</accession>
<dbReference type="PANTHER" id="PTHR42788">
    <property type="entry name" value="TAURINE IMPORT ATP-BINDING PROTEIN-RELATED"/>
    <property type="match status" value="1"/>
</dbReference>
<evidence type="ECO:0000256" key="2">
    <source>
        <dbReference type="ARBA" id="ARBA00022448"/>
    </source>
</evidence>
<dbReference type="GO" id="GO:0005524">
    <property type="term" value="F:ATP binding"/>
    <property type="evidence" value="ECO:0007669"/>
    <property type="project" value="UniProtKB-KW"/>
</dbReference>
<keyword evidence="8" id="KW-1185">Reference proteome</keyword>
<name>A0ABY6B7I8_9BURK</name>
<dbReference type="InterPro" id="IPR050166">
    <property type="entry name" value="ABC_transporter_ATP-bind"/>
</dbReference>
<dbReference type="CDD" id="cd03293">
    <property type="entry name" value="ABC_NrtD_SsuB_transporters"/>
    <property type="match status" value="1"/>
</dbReference>
<comment type="similarity">
    <text evidence="1">Belongs to the ABC transporter superfamily.</text>
</comment>
<dbReference type="Gene3D" id="3.40.50.300">
    <property type="entry name" value="P-loop containing nucleotide triphosphate hydrolases"/>
    <property type="match status" value="1"/>
</dbReference>
<evidence type="ECO:0000313" key="7">
    <source>
        <dbReference type="EMBL" id="UXH80916.1"/>
    </source>
</evidence>
<evidence type="ECO:0000256" key="1">
    <source>
        <dbReference type="ARBA" id="ARBA00005417"/>
    </source>
</evidence>
<proteinExistence type="inferred from homology"/>
<evidence type="ECO:0000256" key="3">
    <source>
        <dbReference type="ARBA" id="ARBA00022475"/>
    </source>
</evidence>
<dbReference type="InterPro" id="IPR027417">
    <property type="entry name" value="P-loop_NTPase"/>
</dbReference>
<dbReference type="SMART" id="SM00382">
    <property type="entry name" value="AAA"/>
    <property type="match status" value="1"/>
</dbReference>
<dbReference type="Pfam" id="PF00005">
    <property type="entry name" value="ABC_tran"/>
    <property type="match status" value="1"/>
</dbReference>
<dbReference type="InterPro" id="IPR017871">
    <property type="entry name" value="ABC_transporter-like_CS"/>
</dbReference>